<reference evidence="2" key="1">
    <citation type="submission" date="2021-06" db="EMBL/GenBank/DDBJ databases">
        <title>Comparative genomics, transcriptomics and evolutionary studies reveal genomic signatures of adaptation to plant cell wall in hemibiotrophic fungi.</title>
        <authorList>
            <consortium name="DOE Joint Genome Institute"/>
            <person name="Baroncelli R."/>
            <person name="Diaz J.F."/>
            <person name="Benocci T."/>
            <person name="Peng M."/>
            <person name="Battaglia E."/>
            <person name="Haridas S."/>
            <person name="Andreopoulos W."/>
            <person name="Labutti K."/>
            <person name="Pangilinan J."/>
            <person name="Floch G.L."/>
            <person name="Makela M.R."/>
            <person name="Henrissat B."/>
            <person name="Grigoriev I.V."/>
            <person name="Crouch J.A."/>
            <person name="De Vries R.P."/>
            <person name="Sukno S.A."/>
            <person name="Thon M.R."/>
        </authorList>
    </citation>
    <scope>NUCLEOTIDE SEQUENCE</scope>
    <source>
        <strain evidence="2">MAFF235873</strain>
    </source>
</reference>
<organism evidence="2 3">
    <name type="scientific">Colletotrichum zoysiae</name>
    <dbReference type="NCBI Taxonomy" id="1216348"/>
    <lineage>
        <taxon>Eukaryota</taxon>
        <taxon>Fungi</taxon>
        <taxon>Dikarya</taxon>
        <taxon>Ascomycota</taxon>
        <taxon>Pezizomycotina</taxon>
        <taxon>Sordariomycetes</taxon>
        <taxon>Hypocreomycetidae</taxon>
        <taxon>Glomerellales</taxon>
        <taxon>Glomerellaceae</taxon>
        <taxon>Colletotrichum</taxon>
        <taxon>Colletotrichum graminicola species complex</taxon>
    </lineage>
</organism>
<dbReference type="AlphaFoldDB" id="A0AAD9HW08"/>
<dbReference type="Proteomes" id="UP001232148">
    <property type="component" value="Unassembled WGS sequence"/>
</dbReference>
<evidence type="ECO:0000313" key="2">
    <source>
        <dbReference type="EMBL" id="KAK2035497.1"/>
    </source>
</evidence>
<evidence type="ECO:0000256" key="1">
    <source>
        <dbReference type="SAM" id="MobiDB-lite"/>
    </source>
</evidence>
<name>A0AAD9HW08_9PEZI</name>
<evidence type="ECO:0000313" key="3">
    <source>
        <dbReference type="Proteomes" id="UP001232148"/>
    </source>
</evidence>
<feature type="compositionally biased region" description="Basic and acidic residues" evidence="1">
    <location>
        <begin position="7"/>
        <end position="25"/>
    </location>
</feature>
<accession>A0AAD9HW08</accession>
<protein>
    <submittedName>
        <fullName evidence="2">Uncharacterized protein</fullName>
    </submittedName>
</protein>
<comment type="caution">
    <text evidence="2">The sequence shown here is derived from an EMBL/GenBank/DDBJ whole genome shotgun (WGS) entry which is preliminary data.</text>
</comment>
<sequence length="111" mass="12627">MAFARQALDRNKRRNEGEERSPKTVKVDISAELTQPADWLTLGGGLAYTYLCIRQFVMHRYSGGLLMSLYYLHHSGFIVITNFGELQSQVKVYMRPFGFLVGTAKLHNGEI</sequence>
<dbReference type="EMBL" id="MU842808">
    <property type="protein sequence ID" value="KAK2035497.1"/>
    <property type="molecule type" value="Genomic_DNA"/>
</dbReference>
<keyword evidence="3" id="KW-1185">Reference proteome</keyword>
<proteinExistence type="predicted"/>
<gene>
    <name evidence="2" type="ORF">LX32DRAFT_700303</name>
</gene>
<feature type="region of interest" description="Disordered" evidence="1">
    <location>
        <begin position="1"/>
        <end position="25"/>
    </location>
</feature>